<dbReference type="WBParaSite" id="HPLM_0000641501-mRNA-1">
    <property type="protein sequence ID" value="HPLM_0000641501-mRNA-1"/>
    <property type="gene ID" value="HPLM_0000641501"/>
</dbReference>
<dbReference type="AlphaFoldDB" id="A0A0N4W898"/>
<reference evidence="3" key="1">
    <citation type="submission" date="2017-02" db="UniProtKB">
        <authorList>
            <consortium name="WormBaseParasite"/>
        </authorList>
    </citation>
    <scope>IDENTIFICATION</scope>
</reference>
<dbReference type="EMBL" id="UZAF01016488">
    <property type="protein sequence ID" value="VDO28871.1"/>
    <property type="molecule type" value="Genomic_DNA"/>
</dbReference>
<name>A0A0N4W898_HAEPC</name>
<evidence type="ECO:0000313" key="3">
    <source>
        <dbReference type="WBParaSite" id="HPLM_0000641501-mRNA-1"/>
    </source>
</evidence>
<gene>
    <name evidence="1" type="ORF">HPLM_LOCUS6407</name>
</gene>
<reference evidence="1 2" key="2">
    <citation type="submission" date="2018-11" db="EMBL/GenBank/DDBJ databases">
        <authorList>
            <consortium name="Pathogen Informatics"/>
        </authorList>
    </citation>
    <scope>NUCLEOTIDE SEQUENCE [LARGE SCALE GENOMIC DNA]</scope>
    <source>
        <strain evidence="1 2">MHpl1</strain>
    </source>
</reference>
<evidence type="ECO:0000313" key="2">
    <source>
        <dbReference type="Proteomes" id="UP000268014"/>
    </source>
</evidence>
<evidence type="ECO:0000313" key="1">
    <source>
        <dbReference type="EMBL" id="VDO28871.1"/>
    </source>
</evidence>
<proteinExistence type="predicted"/>
<protein>
    <submittedName>
        <fullName evidence="3">MADS-box domain-containing protein</fullName>
    </submittedName>
</protein>
<sequence length="35" mass="4234">GQERIFRPERKRISLNSAKRCFQAVRLVKKYRSIV</sequence>
<dbReference type="Proteomes" id="UP000268014">
    <property type="component" value="Unassembled WGS sequence"/>
</dbReference>
<keyword evidence="2" id="KW-1185">Reference proteome</keyword>
<accession>A0A0N4W898</accession>
<organism evidence="3">
    <name type="scientific">Haemonchus placei</name>
    <name type="common">Barber's pole worm</name>
    <dbReference type="NCBI Taxonomy" id="6290"/>
    <lineage>
        <taxon>Eukaryota</taxon>
        <taxon>Metazoa</taxon>
        <taxon>Ecdysozoa</taxon>
        <taxon>Nematoda</taxon>
        <taxon>Chromadorea</taxon>
        <taxon>Rhabditida</taxon>
        <taxon>Rhabditina</taxon>
        <taxon>Rhabditomorpha</taxon>
        <taxon>Strongyloidea</taxon>
        <taxon>Trichostrongylidae</taxon>
        <taxon>Haemonchus</taxon>
    </lineage>
</organism>